<dbReference type="AlphaFoldDB" id="C5KAF1"/>
<protein>
    <submittedName>
        <fullName evidence="1">Uncharacterized protein</fullName>
    </submittedName>
</protein>
<keyword evidence="2" id="KW-1185">Reference proteome</keyword>
<proteinExistence type="predicted"/>
<dbReference type="Proteomes" id="UP000007800">
    <property type="component" value="Unassembled WGS sequence"/>
</dbReference>
<dbReference type="EMBL" id="GG671760">
    <property type="protein sequence ID" value="EER18542.1"/>
    <property type="molecule type" value="Genomic_DNA"/>
</dbReference>
<dbReference type="GeneID" id="9048502"/>
<reference evidence="1 2" key="1">
    <citation type="submission" date="2008-07" db="EMBL/GenBank/DDBJ databases">
        <authorList>
            <person name="El-Sayed N."/>
            <person name="Caler E."/>
            <person name="Inman J."/>
            <person name="Amedeo P."/>
            <person name="Hass B."/>
            <person name="Wortman J."/>
        </authorList>
    </citation>
    <scope>NUCLEOTIDE SEQUENCE [LARGE SCALE GENOMIC DNA]</scope>
    <source>
        <strain evidence="2">ATCC 50983 / TXsc</strain>
    </source>
</reference>
<dbReference type="RefSeq" id="XP_002786746.1">
    <property type="nucleotide sequence ID" value="XM_002786700.1"/>
</dbReference>
<dbReference type="InParanoid" id="C5KAF1"/>
<evidence type="ECO:0000313" key="2">
    <source>
        <dbReference type="Proteomes" id="UP000007800"/>
    </source>
</evidence>
<gene>
    <name evidence="1" type="ORF">Pmar_PMAR018110</name>
</gene>
<name>C5KAF1_PERM5</name>
<organism evidence="2">
    <name type="scientific">Perkinsus marinus (strain ATCC 50983 / TXsc)</name>
    <dbReference type="NCBI Taxonomy" id="423536"/>
    <lineage>
        <taxon>Eukaryota</taxon>
        <taxon>Sar</taxon>
        <taxon>Alveolata</taxon>
        <taxon>Perkinsozoa</taxon>
        <taxon>Perkinsea</taxon>
        <taxon>Perkinsida</taxon>
        <taxon>Perkinsidae</taxon>
        <taxon>Perkinsus</taxon>
    </lineage>
</organism>
<evidence type="ECO:0000313" key="1">
    <source>
        <dbReference type="EMBL" id="EER18542.1"/>
    </source>
</evidence>
<accession>C5KAF1</accession>
<sequence>MAQLPTSEYYKYMVDLCLRGCGKLNGKAVNLFIKRCAALSHIDLFDIPSAAVDSTFAGVRRTCKKLKIIRVGESSSIGLVNANGQEHFVVGLPPV</sequence>